<feature type="compositionally biased region" description="Low complexity" evidence="1">
    <location>
        <begin position="33"/>
        <end position="45"/>
    </location>
</feature>
<feature type="compositionally biased region" description="Basic and acidic residues" evidence="1">
    <location>
        <begin position="159"/>
        <end position="181"/>
    </location>
</feature>
<sequence length="446" mass="48470">MGAPGNIANVPALVPSSLGVPSSNLNRHRKHLSLSSSSNSSVSALSDEDLPSDPLAHRDPDNRHNIDILGNPASLRSAASTLGQLLRPNSGLYYARRPSATNHHSIMPILHRRTSSNSGTPSTPATVPSPPPHTTSASTEDDVSDTPSVSLSSSSSLRSRGDHFDRTHPEDIPHEVYEREQGTLSPKPKRNRASLPAYFSLLQMSPGSPPSSFHSKRSPSSIQTLTAISRSLHSSPSTPWSAQPVVDLTHAYAQALAKPATVEVTPRSRGRKRDPDRRSASSRRSEQRSPPRPLPSDLEHKESPRSHKDTIGASVRARLDSLEKVMGWVSSSPVLCGRGRTVTRRNSSPQPHPKYEAVVGTGGAFATVADLYSNSLQHAIVDDEVDDYLFNEKQGEPEIRGRRRVNELDEAPKGVDCRTAPGFGNGRSGLKSREVQRERGRRTRLH</sequence>
<evidence type="ECO:0000313" key="2">
    <source>
        <dbReference type="EMBL" id="KAJ3478672.1"/>
    </source>
</evidence>
<feature type="compositionally biased region" description="Low complexity" evidence="1">
    <location>
        <begin position="210"/>
        <end position="221"/>
    </location>
</feature>
<reference evidence="2" key="1">
    <citation type="submission" date="2022-07" db="EMBL/GenBank/DDBJ databases">
        <title>Genome Sequence of Physisporinus lineatus.</title>
        <authorList>
            <person name="Buettner E."/>
        </authorList>
    </citation>
    <scope>NUCLEOTIDE SEQUENCE</scope>
    <source>
        <strain evidence="2">VT162</strain>
    </source>
</reference>
<feature type="region of interest" description="Disordered" evidence="1">
    <location>
        <begin position="112"/>
        <end position="222"/>
    </location>
</feature>
<feature type="region of interest" description="Disordered" evidence="1">
    <location>
        <begin position="258"/>
        <end position="313"/>
    </location>
</feature>
<proteinExistence type="predicted"/>
<dbReference type="EMBL" id="JANAWD010000493">
    <property type="protein sequence ID" value="KAJ3478672.1"/>
    <property type="molecule type" value="Genomic_DNA"/>
</dbReference>
<comment type="caution">
    <text evidence="2">The sequence shown here is derived from an EMBL/GenBank/DDBJ whole genome shotgun (WGS) entry which is preliminary data.</text>
</comment>
<name>A0AAD5UWQ3_9APHY</name>
<feature type="compositionally biased region" description="Basic and acidic residues" evidence="1">
    <location>
        <begin position="297"/>
        <end position="310"/>
    </location>
</feature>
<feature type="compositionally biased region" description="Low complexity" evidence="1">
    <location>
        <begin position="148"/>
        <end position="158"/>
    </location>
</feature>
<feature type="region of interest" description="Disordered" evidence="1">
    <location>
        <begin position="410"/>
        <end position="446"/>
    </location>
</feature>
<protein>
    <submittedName>
        <fullName evidence="2">Uncharacterized protein</fullName>
    </submittedName>
</protein>
<evidence type="ECO:0000256" key="1">
    <source>
        <dbReference type="SAM" id="MobiDB-lite"/>
    </source>
</evidence>
<keyword evidence="3" id="KW-1185">Reference proteome</keyword>
<feature type="region of interest" description="Disordered" evidence="1">
    <location>
        <begin position="31"/>
        <end position="69"/>
    </location>
</feature>
<dbReference type="Proteomes" id="UP001212997">
    <property type="component" value="Unassembled WGS sequence"/>
</dbReference>
<gene>
    <name evidence="2" type="ORF">NLI96_g9598</name>
</gene>
<evidence type="ECO:0000313" key="3">
    <source>
        <dbReference type="Proteomes" id="UP001212997"/>
    </source>
</evidence>
<feature type="compositionally biased region" description="Basic and acidic residues" evidence="1">
    <location>
        <begin position="273"/>
        <end position="289"/>
    </location>
</feature>
<organism evidence="2 3">
    <name type="scientific">Meripilus lineatus</name>
    <dbReference type="NCBI Taxonomy" id="2056292"/>
    <lineage>
        <taxon>Eukaryota</taxon>
        <taxon>Fungi</taxon>
        <taxon>Dikarya</taxon>
        <taxon>Basidiomycota</taxon>
        <taxon>Agaricomycotina</taxon>
        <taxon>Agaricomycetes</taxon>
        <taxon>Polyporales</taxon>
        <taxon>Meripilaceae</taxon>
        <taxon>Meripilus</taxon>
    </lineage>
</organism>
<feature type="compositionally biased region" description="Basic and acidic residues" evidence="1">
    <location>
        <begin position="55"/>
        <end position="66"/>
    </location>
</feature>
<dbReference type="AlphaFoldDB" id="A0AAD5UWQ3"/>
<accession>A0AAD5UWQ3</accession>